<evidence type="ECO:0000256" key="23">
    <source>
        <dbReference type="SAM" id="SignalP"/>
    </source>
</evidence>
<evidence type="ECO:0000256" key="16">
    <source>
        <dbReference type="ARBA" id="ARBA00023316"/>
    </source>
</evidence>
<keyword evidence="10 21" id="KW-0863">Zinc-finger</keyword>
<evidence type="ECO:0000256" key="14">
    <source>
        <dbReference type="ARBA" id="ARBA00023136"/>
    </source>
</evidence>
<evidence type="ECO:0000256" key="22">
    <source>
        <dbReference type="SAM" id="MobiDB-lite"/>
    </source>
</evidence>
<keyword evidence="13 21" id="KW-1133">Transmembrane helix</keyword>
<dbReference type="Pfam" id="PF14569">
    <property type="entry name" value="zf-UDP"/>
    <property type="match status" value="1"/>
</dbReference>
<dbReference type="Gene3D" id="3.30.40.10">
    <property type="entry name" value="Zinc/RING finger domain, C3HC4 (zinc finger)"/>
    <property type="match status" value="1"/>
</dbReference>
<evidence type="ECO:0000256" key="10">
    <source>
        <dbReference type="ARBA" id="ARBA00022771"/>
    </source>
</evidence>
<evidence type="ECO:0000256" key="9">
    <source>
        <dbReference type="ARBA" id="ARBA00022723"/>
    </source>
</evidence>
<feature type="binding site" evidence="20">
    <location>
        <position position="548"/>
    </location>
    <ligand>
        <name>Mn(2+)</name>
        <dbReference type="ChEBI" id="CHEBI:29035"/>
    </ligand>
</feature>
<feature type="binding site" evidence="19">
    <location>
        <position position="355"/>
    </location>
    <ligand>
        <name>UDP-alpha-D-glucose</name>
        <dbReference type="ChEBI" id="CHEBI:58885"/>
    </ligand>
</feature>
<feature type="binding site" evidence="19">
    <location>
        <position position="384"/>
    </location>
    <ligand>
        <name>UDP-alpha-D-glucose</name>
        <dbReference type="ChEBI" id="CHEBI:58885"/>
    </ligand>
</feature>
<keyword evidence="8 21" id="KW-0812">Transmembrane</keyword>
<dbReference type="GO" id="GO:0016760">
    <property type="term" value="F:cellulose synthase (UDP-forming) activity"/>
    <property type="evidence" value="ECO:0007669"/>
    <property type="project" value="UniProtKB-EC"/>
</dbReference>
<evidence type="ECO:0000256" key="13">
    <source>
        <dbReference type="ARBA" id="ARBA00022989"/>
    </source>
</evidence>
<evidence type="ECO:0000256" key="4">
    <source>
        <dbReference type="ARBA" id="ARBA00007548"/>
    </source>
</evidence>
<gene>
    <name evidence="25" type="ORF">RJT34_15222</name>
</gene>
<evidence type="ECO:0000256" key="7">
    <source>
        <dbReference type="ARBA" id="ARBA00022679"/>
    </source>
</evidence>
<evidence type="ECO:0000313" key="25">
    <source>
        <dbReference type="EMBL" id="KAK7304144.1"/>
    </source>
</evidence>
<feature type="transmembrane region" description="Helical" evidence="21">
    <location>
        <begin position="816"/>
        <end position="836"/>
    </location>
</feature>
<keyword evidence="23" id="KW-0732">Signal</keyword>
<evidence type="ECO:0000256" key="11">
    <source>
        <dbReference type="ARBA" id="ARBA00022833"/>
    </source>
</evidence>
<sequence length="1039" mass="117220">MIVLNFVNFLNEILVTICFCSNCPRIVKVYMQTPNHQHILALLPFPLIMEASTGLFAGTPNSNDLVIIQGHDEPKPVKNLDGQLCEICGDSVGLTVDGDLFVACEECGFPVCRPCYEYERREGTQVCPQCHTRYKRIKGSPRVEGDEDEDDVDDIEHEFKMEEEKYRLISDEMLEGKLSHGDDEGKAKRKPVNGELPISSHSVGEHGDAKLDDKEKTDDWKLHQGNLWPETDASVDPEKAMKDEARQPLSRKVAIPSGRLSPYRMMVVARLLLLLLFFQYRIFHPVPEAIGLWFTSVTCEIWLALSWIVDQLPKWFPIDRETYLDRLSVRFEPENKPSMLSPIDIFVTTVDPIKEPPLVTANTVLSILALDYPADKISCYVSDDGASMLTFEALQETAEFARKWVPFCKKFSVEPRAPEKYFSEKIDFLKDKLQSTYVKERRTMKREYEEFKVRINALVAKSMRVPPEGWTMKDETPWPGNNTKDHPSMIQILLAHNGGHQGNELPCLVYLSREKRPAFQHHSKAGAINALLRVSGVLSNAPFVLNLDCNHYVNNSKTVREAMCFFMDIQLGNGVGFVQFPLRFDSLDRNDRYANKNTVLFDINLRCLDGIQGPTYVGSGCIFRRKALYGFDPPKASKRPRPVQVHSKQDENGEETSITEATDEEKQLLKSQMNDESKFGKSTLFMNSSLTEEGDADGSGSQEALLKEAIHVMSSKYEDRTLWGYEVGVSYGSIAADTLTSLKMHCRGWKSVYCMPKRAAFRGTAPINLTDRLNQVLRWAVGSLQILFSRHCPILYGFKGGRLKGLQRVAYISSTVYPFSSIPLLIYCLVPAICLLTDKFITPSVGTFASLIFIALFISIFASAILELRWSGVSLEEWWRSQQFWVIGSVSANLFAVAQGIMGALPFGRVKRNFSIVSKAPDDVEFHELYAIRWTALLIPPTTIIIVNLIGIVAGFTDAINSGEHSWGALLGKLFFSLWVIVHLYPFLKGLMGRQNRTPTLIVIWSVLLASIFSLVWVRIDPFVLKTKGPDVKQCGISC</sequence>
<dbReference type="SUPFAM" id="SSF57850">
    <property type="entry name" value="RING/U-box"/>
    <property type="match status" value="1"/>
</dbReference>
<evidence type="ECO:0000259" key="24">
    <source>
        <dbReference type="Pfam" id="PF14569"/>
    </source>
</evidence>
<feature type="compositionally biased region" description="Basic and acidic residues" evidence="22">
    <location>
        <begin position="177"/>
        <end position="186"/>
    </location>
</feature>
<evidence type="ECO:0000313" key="26">
    <source>
        <dbReference type="Proteomes" id="UP001359559"/>
    </source>
</evidence>
<evidence type="ECO:0000256" key="2">
    <source>
        <dbReference type="ARBA" id="ARBA00004651"/>
    </source>
</evidence>
<dbReference type="Gene3D" id="3.90.550.10">
    <property type="entry name" value="Spore Coat Polysaccharide Biosynthesis Protein SpsA, Chain A"/>
    <property type="match status" value="2"/>
</dbReference>
<comment type="cofactor">
    <cofactor evidence="1">
        <name>Mn(2+)</name>
        <dbReference type="ChEBI" id="CHEBI:29035"/>
    </cofactor>
</comment>
<comment type="cofactor">
    <cofactor evidence="21">
        <name>Zn(2+)</name>
        <dbReference type="ChEBI" id="CHEBI:29105"/>
    </cofactor>
    <text evidence="21">Binds 2 Zn(2+) ions per subunit.</text>
</comment>
<dbReference type="PANTHER" id="PTHR13301">
    <property type="entry name" value="X-BOX TRANSCRIPTION FACTOR-RELATED"/>
    <property type="match status" value="1"/>
</dbReference>
<dbReference type="EMBL" id="JAYKXN010000003">
    <property type="protein sequence ID" value="KAK7304144.1"/>
    <property type="molecule type" value="Genomic_DNA"/>
</dbReference>
<feature type="compositionally biased region" description="Basic and acidic residues" evidence="22">
    <location>
        <begin position="203"/>
        <end position="216"/>
    </location>
</feature>
<dbReference type="InterPro" id="IPR027934">
    <property type="entry name" value="CES_Znf_RING"/>
</dbReference>
<feature type="binding site" evidence="20">
    <location>
        <position position="524"/>
    </location>
    <ligand>
        <name>Mn(2+)</name>
        <dbReference type="ChEBI" id="CHEBI:29035"/>
    </ligand>
</feature>
<reference evidence="25 26" key="1">
    <citation type="submission" date="2024-01" db="EMBL/GenBank/DDBJ databases">
        <title>The genomes of 5 underutilized Papilionoideae crops provide insights into root nodulation and disease resistance.</title>
        <authorList>
            <person name="Yuan L."/>
        </authorList>
    </citation>
    <scope>NUCLEOTIDE SEQUENCE [LARGE SCALE GENOMIC DNA]</scope>
    <source>
        <strain evidence="25">LY-2023</strain>
        <tissue evidence="25">Leaf</tissue>
    </source>
</reference>
<keyword evidence="26" id="KW-1185">Reference proteome</keyword>
<keyword evidence="7 21" id="KW-0808">Transferase</keyword>
<dbReference type="Proteomes" id="UP001359559">
    <property type="component" value="Unassembled WGS sequence"/>
</dbReference>
<name>A0AAN9PN74_CLITE</name>
<dbReference type="InterPro" id="IPR013083">
    <property type="entry name" value="Znf_RING/FYVE/PHD"/>
</dbReference>
<evidence type="ECO:0000256" key="17">
    <source>
        <dbReference type="ARBA" id="ARBA00048682"/>
    </source>
</evidence>
<comment type="subcellular location">
    <subcellularLocation>
        <location evidence="2 21">Cell membrane</location>
        <topology evidence="2 21">Multi-pass membrane protein</topology>
    </subcellularLocation>
</comment>
<comment type="pathway">
    <text evidence="3 21">Glycan metabolism; plant cellulose biosynthesis.</text>
</comment>
<evidence type="ECO:0000256" key="1">
    <source>
        <dbReference type="ARBA" id="ARBA00001936"/>
    </source>
</evidence>
<feature type="region of interest" description="Disordered" evidence="22">
    <location>
        <begin position="177"/>
        <end position="216"/>
    </location>
</feature>
<dbReference type="InterPro" id="IPR029044">
    <property type="entry name" value="Nucleotide-diphossugar_trans"/>
</dbReference>
<evidence type="ECO:0000256" key="12">
    <source>
        <dbReference type="ARBA" id="ARBA00022916"/>
    </source>
</evidence>
<feature type="transmembrane region" description="Helical" evidence="21">
    <location>
        <begin position="886"/>
        <end position="908"/>
    </location>
</feature>
<keyword evidence="5 21" id="KW-1003">Cell membrane</keyword>
<keyword evidence="9 21" id="KW-0479">Metal-binding</keyword>
<keyword evidence="12 21" id="KW-0135">Cellulose biosynthesis</keyword>
<feature type="signal peptide" evidence="23">
    <location>
        <begin position="1"/>
        <end position="20"/>
    </location>
</feature>
<feature type="active site" evidence="18">
    <location>
        <position position="384"/>
    </location>
</feature>
<evidence type="ECO:0000256" key="21">
    <source>
        <dbReference type="RuleBase" id="RU361116"/>
    </source>
</evidence>
<evidence type="ECO:0000256" key="5">
    <source>
        <dbReference type="ARBA" id="ARBA00022475"/>
    </source>
</evidence>
<keyword evidence="15" id="KW-0464">Manganese</keyword>
<feature type="transmembrane region" description="Helical" evidence="21">
    <location>
        <begin position="848"/>
        <end position="866"/>
    </location>
</feature>
<comment type="caution">
    <text evidence="21">Lacks conserved residue(s) required for the propagation of feature annotation.</text>
</comment>
<comment type="caution">
    <text evidence="25">The sequence shown here is derived from an EMBL/GenBank/DDBJ whole genome shotgun (WGS) entry which is preliminary data.</text>
</comment>
<evidence type="ECO:0000256" key="8">
    <source>
        <dbReference type="ARBA" id="ARBA00022692"/>
    </source>
</evidence>
<evidence type="ECO:0000256" key="6">
    <source>
        <dbReference type="ARBA" id="ARBA00022676"/>
    </source>
</evidence>
<evidence type="ECO:0000256" key="19">
    <source>
        <dbReference type="PIRSR" id="PIRSR605150-2"/>
    </source>
</evidence>
<proteinExistence type="inferred from homology"/>
<feature type="chain" id="PRO_5042863337" description="Cellulose synthase" evidence="23">
    <location>
        <begin position="21"/>
        <end position="1039"/>
    </location>
</feature>
<keyword evidence="11 21" id="KW-0862">Zinc</keyword>
<feature type="transmembrane region" description="Helical" evidence="21">
    <location>
        <begin position="966"/>
        <end position="988"/>
    </location>
</feature>
<keyword evidence="6 21" id="KW-0328">Glycosyltransferase</keyword>
<accession>A0AAN9PN74</accession>
<feature type="transmembrane region" description="Helical" evidence="21">
    <location>
        <begin position="1000"/>
        <end position="1020"/>
    </location>
</feature>
<dbReference type="EC" id="2.4.1.12" evidence="21"/>
<dbReference type="Pfam" id="PF03552">
    <property type="entry name" value="Cellulose_synt"/>
    <property type="match status" value="2"/>
</dbReference>
<dbReference type="AlphaFoldDB" id="A0AAN9PN74"/>
<protein>
    <recommendedName>
        <fullName evidence="21">Cellulose synthase</fullName>
        <ecNumber evidence="21">2.4.1.12</ecNumber>
    </recommendedName>
</protein>
<dbReference type="InterPro" id="IPR005150">
    <property type="entry name" value="Cellulose_synth"/>
</dbReference>
<feature type="domain" description="Cellulose synthase RING-type zinc finger" evidence="24">
    <location>
        <begin position="75"/>
        <end position="152"/>
    </location>
</feature>
<dbReference type="GO" id="GO:0005886">
    <property type="term" value="C:plasma membrane"/>
    <property type="evidence" value="ECO:0007669"/>
    <property type="project" value="UniProtKB-SubCell"/>
</dbReference>
<dbReference type="GO" id="GO:0071555">
    <property type="term" value="P:cell wall organization"/>
    <property type="evidence" value="ECO:0007669"/>
    <property type="project" value="UniProtKB-KW"/>
</dbReference>
<dbReference type="GO" id="GO:0030244">
    <property type="term" value="P:cellulose biosynthetic process"/>
    <property type="evidence" value="ECO:0007669"/>
    <property type="project" value="UniProtKB-KW"/>
</dbReference>
<feature type="transmembrane region" description="Helical" evidence="21">
    <location>
        <begin position="929"/>
        <end position="954"/>
    </location>
</feature>
<evidence type="ECO:0000256" key="3">
    <source>
        <dbReference type="ARBA" id="ARBA00004768"/>
    </source>
</evidence>
<evidence type="ECO:0000256" key="20">
    <source>
        <dbReference type="PIRSR" id="PIRSR605150-3"/>
    </source>
</evidence>
<feature type="region of interest" description="Disordered" evidence="22">
    <location>
        <begin position="633"/>
        <end position="664"/>
    </location>
</feature>
<comment type="catalytic activity">
    <reaction evidence="17 21">
        <text>[(1-&gt;4)-beta-D-glucosyl](n) + UDP-alpha-D-glucose = [(1-&gt;4)-beta-D-glucosyl](n+1) + UDP + H(+)</text>
        <dbReference type="Rhea" id="RHEA:19929"/>
        <dbReference type="Rhea" id="RHEA-COMP:10033"/>
        <dbReference type="Rhea" id="RHEA-COMP:10034"/>
        <dbReference type="ChEBI" id="CHEBI:15378"/>
        <dbReference type="ChEBI" id="CHEBI:18246"/>
        <dbReference type="ChEBI" id="CHEBI:58223"/>
        <dbReference type="ChEBI" id="CHEBI:58885"/>
        <dbReference type="EC" id="2.4.1.12"/>
    </reaction>
</comment>
<organism evidence="25 26">
    <name type="scientific">Clitoria ternatea</name>
    <name type="common">Butterfly pea</name>
    <dbReference type="NCBI Taxonomy" id="43366"/>
    <lineage>
        <taxon>Eukaryota</taxon>
        <taxon>Viridiplantae</taxon>
        <taxon>Streptophyta</taxon>
        <taxon>Embryophyta</taxon>
        <taxon>Tracheophyta</taxon>
        <taxon>Spermatophyta</taxon>
        <taxon>Magnoliopsida</taxon>
        <taxon>eudicotyledons</taxon>
        <taxon>Gunneridae</taxon>
        <taxon>Pentapetalae</taxon>
        <taxon>rosids</taxon>
        <taxon>fabids</taxon>
        <taxon>Fabales</taxon>
        <taxon>Fabaceae</taxon>
        <taxon>Papilionoideae</taxon>
        <taxon>50 kb inversion clade</taxon>
        <taxon>NPAAA clade</taxon>
        <taxon>indigoferoid/millettioid clade</taxon>
        <taxon>Phaseoleae</taxon>
        <taxon>Clitoria</taxon>
    </lineage>
</organism>
<evidence type="ECO:0000256" key="15">
    <source>
        <dbReference type="ARBA" id="ARBA00023211"/>
    </source>
</evidence>
<dbReference type="FunFam" id="3.30.40.10:FF:000031">
    <property type="entry name" value="Cellulose synthase"/>
    <property type="match status" value="1"/>
</dbReference>
<evidence type="ECO:0000256" key="18">
    <source>
        <dbReference type="PIRSR" id="PIRSR605150-1"/>
    </source>
</evidence>
<feature type="active site" evidence="18">
    <location>
        <position position="737"/>
    </location>
</feature>
<dbReference type="CDD" id="cd16617">
    <property type="entry name" value="mRING-HC-C4C4_CesA"/>
    <property type="match status" value="1"/>
</dbReference>
<dbReference type="GO" id="GO:0008270">
    <property type="term" value="F:zinc ion binding"/>
    <property type="evidence" value="ECO:0007669"/>
    <property type="project" value="UniProtKB-KW"/>
</dbReference>
<feature type="binding site" evidence="19">
    <location>
        <position position="354"/>
    </location>
    <ligand>
        <name>UDP-alpha-D-glucose</name>
        <dbReference type="ChEBI" id="CHEBI:58885"/>
    </ligand>
</feature>
<dbReference type="SUPFAM" id="SSF53448">
    <property type="entry name" value="Nucleotide-diphospho-sugar transferases"/>
    <property type="match status" value="1"/>
</dbReference>
<comment type="similarity">
    <text evidence="4 21">Belongs to the glycosyltransferase 2 family. Plant cellulose synthase subfamily.</text>
</comment>
<keyword evidence="16 21" id="KW-0961">Cell wall biogenesis/degradation</keyword>
<keyword evidence="14 21" id="KW-0472">Membrane</keyword>